<evidence type="ECO:0000313" key="2">
    <source>
        <dbReference type="Proteomes" id="UP001152885"/>
    </source>
</evidence>
<reference evidence="1" key="1">
    <citation type="submission" date="2022-12" db="EMBL/GenBank/DDBJ databases">
        <authorList>
            <person name="Brejova B."/>
        </authorList>
    </citation>
    <scope>NUCLEOTIDE SEQUENCE</scope>
</reference>
<protein>
    <submittedName>
        <fullName evidence="1">Uncharacterized protein</fullName>
    </submittedName>
</protein>
<gene>
    <name evidence="1" type="ORF">CANVERA_P4807</name>
</gene>
<sequence length="117" mass="13820">MWVASIFYKSPKITSEESTEDIPDFRINAVKGKIVDGHPMEDPKYKDNLEANFKMHLNGDMYLYKTKIVDNVLLIPKEFDKRHIKKIEDLKLIQKIENESQNKLRKLNIKDLQSRSK</sequence>
<organism evidence="1 2">
    <name type="scientific">Candida verbasci</name>
    <dbReference type="NCBI Taxonomy" id="1227364"/>
    <lineage>
        <taxon>Eukaryota</taxon>
        <taxon>Fungi</taxon>
        <taxon>Dikarya</taxon>
        <taxon>Ascomycota</taxon>
        <taxon>Saccharomycotina</taxon>
        <taxon>Pichiomycetes</taxon>
        <taxon>Debaryomycetaceae</taxon>
        <taxon>Candida/Lodderomyces clade</taxon>
        <taxon>Candida</taxon>
    </lineage>
</organism>
<proteinExistence type="predicted"/>
<name>A0A9W4XNC6_9ASCO</name>
<dbReference type="EMBL" id="CANTUO010000006">
    <property type="protein sequence ID" value="CAI5760297.1"/>
    <property type="molecule type" value="Genomic_DNA"/>
</dbReference>
<comment type="caution">
    <text evidence="1">The sequence shown here is derived from an EMBL/GenBank/DDBJ whole genome shotgun (WGS) entry which is preliminary data.</text>
</comment>
<dbReference type="AlphaFoldDB" id="A0A9W4XNC6"/>
<accession>A0A9W4XNC6</accession>
<dbReference type="Proteomes" id="UP001152885">
    <property type="component" value="Unassembled WGS sequence"/>
</dbReference>
<keyword evidence="2" id="KW-1185">Reference proteome</keyword>
<evidence type="ECO:0000313" key="1">
    <source>
        <dbReference type="EMBL" id="CAI5760297.1"/>
    </source>
</evidence>